<reference evidence="10" key="1">
    <citation type="submission" date="2015-05" db="EMBL/GenBank/DDBJ databases">
        <title>Draft genome of Nitrosomonas communis strain Nm2.</title>
        <authorList>
            <person name="Kozlowski J.A."/>
            <person name="Kits K.D."/>
            <person name="Stein L.Y."/>
        </authorList>
    </citation>
    <scope>NUCLEOTIDE SEQUENCE [LARGE SCALE GENOMIC DNA]</scope>
    <source>
        <strain evidence="10">Nm2</strain>
    </source>
</reference>
<evidence type="ECO:0000313" key="10">
    <source>
        <dbReference type="Proteomes" id="UP000034156"/>
    </source>
</evidence>
<dbReference type="NCBIfam" id="TIGR01951">
    <property type="entry name" value="nusB"/>
    <property type="match status" value="1"/>
</dbReference>
<evidence type="ECO:0000313" key="11">
    <source>
        <dbReference type="Proteomes" id="UP000324176"/>
    </source>
</evidence>
<accession>A0A0F7KBK7</accession>
<dbReference type="OrthoDB" id="9789556at2"/>
<dbReference type="Gene3D" id="1.10.940.10">
    <property type="entry name" value="NusB-like"/>
    <property type="match status" value="1"/>
</dbReference>
<keyword evidence="5 6" id="KW-0804">Transcription</keyword>
<dbReference type="Proteomes" id="UP000324176">
    <property type="component" value="Unassembled WGS sequence"/>
</dbReference>
<dbReference type="SUPFAM" id="SSF48013">
    <property type="entry name" value="NusB-like"/>
    <property type="match status" value="1"/>
</dbReference>
<dbReference type="InterPro" id="IPR035926">
    <property type="entry name" value="NusB-like_sf"/>
</dbReference>
<dbReference type="Proteomes" id="UP000034156">
    <property type="component" value="Chromosome"/>
</dbReference>
<gene>
    <name evidence="6" type="primary">nusB</name>
    <name evidence="8" type="ORF">AAW31_08320</name>
    <name evidence="9" type="ORF">BCL69_103711</name>
</gene>
<dbReference type="GO" id="GO:0003723">
    <property type="term" value="F:RNA binding"/>
    <property type="evidence" value="ECO:0007669"/>
    <property type="project" value="UniProtKB-UniRule"/>
</dbReference>
<name>A0A0F7KBK7_9PROT</name>
<keyword evidence="4 6" id="KW-0805">Transcription regulation</keyword>
<dbReference type="PATRIC" id="fig|44574.3.peg.2033"/>
<dbReference type="GO" id="GO:0031564">
    <property type="term" value="P:transcription antitermination"/>
    <property type="evidence" value="ECO:0007669"/>
    <property type="project" value="UniProtKB-KW"/>
</dbReference>
<evidence type="ECO:0000256" key="1">
    <source>
        <dbReference type="ARBA" id="ARBA00005952"/>
    </source>
</evidence>
<protein>
    <recommendedName>
        <fullName evidence="6">Transcription antitermination protein NusB</fullName>
    </recommendedName>
    <alternativeName>
        <fullName evidence="6">Antitermination factor NusB</fullName>
    </alternativeName>
</protein>
<dbReference type="InterPro" id="IPR011605">
    <property type="entry name" value="NusB_fam"/>
</dbReference>
<keyword evidence="2 6" id="KW-0889">Transcription antitermination</keyword>
<comment type="function">
    <text evidence="6">Involved in transcription antitermination. Required for transcription of ribosomal RNA (rRNA) genes. Binds specifically to the boxA antiterminator sequence of the ribosomal RNA (rrn) operons.</text>
</comment>
<dbReference type="PANTHER" id="PTHR11078">
    <property type="entry name" value="N UTILIZATION SUBSTANCE PROTEIN B-RELATED"/>
    <property type="match status" value="1"/>
</dbReference>
<dbReference type="PANTHER" id="PTHR11078:SF3">
    <property type="entry name" value="ANTITERMINATION NUSB DOMAIN-CONTAINING PROTEIN"/>
    <property type="match status" value="1"/>
</dbReference>
<dbReference type="KEGG" id="nco:AAW31_08320"/>
<evidence type="ECO:0000256" key="6">
    <source>
        <dbReference type="HAMAP-Rule" id="MF_00073"/>
    </source>
</evidence>
<reference evidence="9 11" key="3">
    <citation type="submission" date="2019-07" db="EMBL/GenBank/DDBJ databases">
        <title>Active sludge and wastewater microbial communities from Klosterneuburg, Austria.</title>
        <authorList>
            <person name="Wagner M."/>
        </authorList>
    </citation>
    <scope>NUCLEOTIDE SEQUENCE [LARGE SCALE GENOMIC DNA]</scope>
    <source>
        <strain evidence="9 11">Nm2</strain>
    </source>
</reference>
<comment type="similarity">
    <text evidence="1 6">Belongs to the NusB family.</text>
</comment>
<dbReference type="InterPro" id="IPR006027">
    <property type="entry name" value="NusB_RsmB_TIM44"/>
</dbReference>
<keyword evidence="3 6" id="KW-0694">RNA-binding</keyword>
<evidence type="ECO:0000256" key="4">
    <source>
        <dbReference type="ARBA" id="ARBA00023015"/>
    </source>
</evidence>
<dbReference type="HAMAP" id="MF_00073">
    <property type="entry name" value="NusB"/>
    <property type="match status" value="1"/>
</dbReference>
<dbReference type="GO" id="GO:0005829">
    <property type="term" value="C:cytosol"/>
    <property type="evidence" value="ECO:0007669"/>
    <property type="project" value="TreeGrafter"/>
</dbReference>
<dbReference type="EMBL" id="CP011451">
    <property type="protein sequence ID" value="AKH37810.1"/>
    <property type="molecule type" value="Genomic_DNA"/>
</dbReference>
<evidence type="ECO:0000256" key="2">
    <source>
        <dbReference type="ARBA" id="ARBA00022814"/>
    </source>
</evidence>
<dbReference type="RefSeq" id="WP_046849882.1">
    <property type="nucleotide sequence ID" value="NZ_CP011451.1"/>
</dbReference>
<sequence length="165" mass="18605">MAAAQSTSHSKSGFKYKKRRHLSRELVLQGIYQWRVAGSDASFIEAQLRDTSLFHKIDESFFCELLRGVLKNATTLEQHIQPCLDRSLTDLSPIESSILLLSTYELIYHLEIPYRAIINEAIELAKTYGGTDGYKYVNGVLDKLAAQLRTIEIQSAAKKKIEPAS</sequence>
<evidence type="ECO:0000256" key="5">
    <source>
        <dbReference type="ARBA" id="ARBA00023163"/>
    </source>
</evidence>
<keyword evidence="10" id="KW-1185">Reference proteome</keyword>
<dbReference type="Pfam" id="PF01029">
    <property type="entry name" value="NusB"/>
    <property type="match status" value="1"/>
</dbReference>
<dbReference type="AlphaFoldDB" id="A0A0F7KBK7"/>
<dbReference type="EMBL" id="VNHT01000037">
    <property type="protein sequence ID" value="TYP84857.1"/>
    <property type="molecule type" value="Genomic_DNA"/>
</dbReference>
<dbReference type="GO" id="GO:0006353">
    <property type="term" value="P:DNA-templated transcription termination"/>
    <property type="evidence" value="ECO:0007669"/>
    <property type="project" value="UniProtKB-UniRule"/>
</dbReference>
<proteinExistence type="inferred from homology"/>
<evidence type="ECO:0000313" key="8">
    <source>
        <dbReference type="EMBL" id="AKH37810.1"/>
    </source>
</evidence>
<organism evidence="8 10">
    <name type="scientific">Nitrosomonas communis</name>
    <dbReference type="NCBI Taxonomy" id="44574"/>
    <lineage>
        <taxon>Bacteria</taxon>
        <taxon>Pseudomonadati</taxon>
        <taxon>Pseudomonadota</taxon>
        <taxon>Betaproteobacteria</taxon>
        <taxon>Nitrosomonadales</taxon>
        <taxon>Nitrosomonadaceae</taxon>
        <taxon>Nitrosomonas</taxon>
    </lineage>
</organism>
<reference evidence="8 10" key="2">
    <citation type="journal article" date="2016" name="Genome Announc.">
        <title>Genome Sequence of Nitrosomonas communis Strain Nm2, a Mesophilic Ammonia-Oxidizing Bacterium Isolated from Mediterranean Soil.</title>
        <authorList>
            <person name="Kozlowski J.A."/>
            <person name="Kits K.D."/>
            <person name="Stein L.Y."/>
        </authorList>
    </citation>
    <scope>NUCLEOTIDE SEQUENCE [LARGE SCALE GENOMIC DNA]</scope>
    <source>
        <strain evidence="8 10">Nm2</strain>
    </source>
</reference>
<evidence type="ECO:0000259" key="7">
    <source>
        <dbReference type="Pfam" id="PF01029"/>
    </source>
</evidence>
<evidence type="ECO:0000313" key="9">
    <source>
        <dbReference type="EMBL" id="TYP84857.1"/>
    </source>
</evidence>
<evidence type="ECO:0000256" key="3">
    <source>
        <dbReference type="ARBA" id="ARBA00022884"/>
    </source>
</evidence>
<feature type="domain" description="NusB/RsmB/TIM44" evidence="7">
    <location>
        <begin position="23"/>
        <end position="145"/>
    </location>
</feature>